<dbReference type="PANTHER" id="PTHR47691:SF3">
    <property type="entry name" value="HTH-TYPE TRANSCRIPTIONAL REGULATOR RV0890C-RELATED"/>
    <property type="match status" value="1"/>
</dbReference>
<dbReference type="AlphaFoldDB" id="A0A918EEV2"/>
<proteinExistence type="predicted"/>
<dbReference type="InterPro" id="IPR019734">
    <property type="entry name" value="TPR_rpt"/>
</dbReference>
<dbReference type="InterPro" id="IPR027417">
    <property type="entry name" value="P-loop_NTPase"/>
</dbReference>
<organism evidence="1 2">
    <name type="scientific">Saccharothrix coeruleofusca</name>
    <dbReference type="NCBI Taxonomy" id="33919"/>
    <lineage>
        <taxon>Bacteria</taxon>
        <taxon>Bacillati</taxon>
        <taxon>Actinomycetota</taxon>
        <taxon>Actinomycetes</taxon>
        <taxon>Pseudonocardiales</taxon>
        <taxon>Pseudonocardiaceae</taxon>
        <taxon>Saccharothrix</taxon>
    </lineage>
</organism>
<dbReference type="Pfam" id="PF13424">
    <property type="entry name" value="TPR_12"/>
    <property type="match status" value="2"/>
</dbReference>
<dbReference type="PRINTS" id="PR00364">
    <property type="entry name" value="DISEASERSIST"/>
</dbReference>
<dbReference type="SUPFAM" id="SSF52540">
    <property type="entry name" value="P-loop containing nucleoside triphosphate hydrolases"/>
    <property type="match status" value="1"/>
</dbReference>
<dbReference type="Proteomes" id="UP000639606">
    <property type="component" value="Unassembled WGS sequence"/>
</dbReference>
<dbReference type="PANTHER" id="PTHR47691">
    <property type="entry name" value="REGULATOR-RELATED"/>
    <property type="match status" value="1"/>
</dbReference>
<evidence type="ECO:0000313" key="1">
    <source>
        <dbReference type="EMBL" id="GGP69409.1"/>
    </source>
</evidence>
<dbReference type="EMBL" id="BMRG01000011">
    <property type="protein sequence ID" value="GGP69409.1"/>
    <property type="molecule type" value="Genomic_DNA"/>
</dbReference>
<dbReference type="Gene3D" id="1.25.40.10">
    <property type="entry name" value="Tetratricopeptide repeat domain"/>
    <property type="match status" value="2"/>
</dbReference>
<dbReference type="RefSeq" id="WP_229796037.1">
    <property type="nucleotide sequence ID" value="NZ_BMRG01000011.1"/>
</dbReference>
<gene>
    <name evidence="1" type="ORF">GCM10010185_47760</name>
</gene>
<dbReference type="Gene3D" id="3.40.50.300">
    <property type="entry name" value="P-loop containing nucleotide triphosphate hydrolases"/>
    <property type="match status" value="1"/>
</dbReference>
<dbReference type="SUPFAM" id="SSF48452">
    <property type="entry name" value="TPR-like"/>
    <property type="match status" value="2"/>
</dbReference>
<evidence type="ECO:0000313" key="2">
    <source>
        <dbReference type="Proteomes" id="UP000639606"/>
    </source>
</evidence>
<protein>
    <recommendedName>
        <fullName evidence="3">NB-ARC domain-containing protein</fullName>
    </recommendedName>
</protein>
<evidence type="ECO:0008006" key="3">
    <source>
        <dbReference type="Google" id="ProtNLM"/>
    </source>
</evidence>
<accession>A0A918EEV2</accession>
<name>A0A918EEV2_9PSEU</name>
<dbReference type="InterPro" id="IPR011990">
    <property type="entry name" value="TPR-like_helical_dom_sf"/>
</dbReference>
<sequence>MQARDVIGGVHFHGPRPARWTPPRQLPADVRGYVNRTEELEHLDRILAAQRESRSVSPCIVTGTAGVGKTSLAVHWAHRIAADFPDGQLYANLHGYDPGPPVTPLQALDDFLRALRVPPELIPDGLEPRAAAYRSLLAGRRVLVLLDNASGVAQVRPLLPGTAGCLVVITSRNRLSGLVARDGAHRLSLDVLTEKQAVELLRGVTDGYRPPDDPDELRELARLCARLPLALRIAAERAGSRPHTPLRDLVEELRDESMLWDALTSGDDDADAVRTVFAWSYRALPAAASRLFRLLGLHPGAEFGPAAAAALAGVEPRVAGRLLDDLVGVHLVERVSSDRFGFHDLLRAYAVDQVRREEDAGSAAAAVRRLVLWYLHSAAAAARAVHPHDRTPRLPPADGVTPLAFPAREQAAAWLEREWANLVAVIHAAERHGVDEAAWLLHAVLRTHFAETNRFDDWLTSAGIALRAVRGLGDRGGEAQVLESLGKAEVQRGRLAEGIGLHRAALAIRQELGDRRGVLASANAIGLAFLREHRPAEALASFERARGIAVETGDRYWDGISAGNTAAALAELERFAEAERWLRRALEVFRELGDRICEGDALHGLSQVHRALGRLPEAHDAIRAAVDIARDGGHLVAEAFWLVELGRVEAASGRPERALVAHQRAAALQRGLGDVEREALAFDAVGEVYAQLDRPHDAAGFHAMAVAALRGLGNRWQLARALVNLAAVADGERAADALAEARELLADFDDPAARELRRRIEPPA</sequence>
<reference evidence="1" key="2">
    <citation type="submission" date="2020-09" db="EMBL/GenBank/DDBJ databases">
        <authorList>
            <person name="Sun Q."/>
            <person name="Ohkuma M."/>
        </authorList>
    </citation>
    <scope>NUCLEOTIDE SEQUENCE</scope>
    <source>
        <strain evidence="1">JCM 3313</strain>
    </source>
</reference>
<comment type="caution">
    <text evidence="1">The sequence shown here is derived from an EMBL/GenBank/DDBJ whole genome shotgun (WGS) entry which is preliminary data.</text>
</comment>
<dbReference type="SMART" id="SM00028">
    <property type="entry name" value="TPR"/>
    <property type="match status" value="5"/>
</dbReference>
<reference evidence="1" key="1">
    <citation type="journal article" date="2014" name="Int. J. Syst. Evol. Microbiol.">
        <title>Complete genome sequence of Corynebacterium casei LMG S-19264T (=DSM 44701T), isolated from a smear-ripened cheese.</title>
        <authorList>
            <consortium name="US DOE Joint Genome Institute (JGI-PGF)"/>
            <person name="Walter F."/>
            <person name="Albersmeier A."/>
            <person name="Kalinowski J."/>
            <person name="Ruckert C."/>
        </authorList>
    </citation>
    <scope>NUCLEOTIDE SEQUENCE</scope>
    <source>
        <strain evidence="1">JCM 3313</strain>
    </source>
</reference>
<keyword evidence="2" id="KW-1185">Reference proteome</keyword>